<dbReference type="Proteomes" id="UP000321595">
    <property type="component" value="Chromosome"/>
</dbReference>
<dbReference type="Pfam" id="PF01833">
    <property type="entry name" value="TIG"/>
    <property type="match status" value="5"/>
</dbReference>
<accession>A0A5B8XU89</accession>
<organism evidence="2 3">
    <name type="scientific">Microvenator marinus</name>
    <dbReference type="NCBI Taxonomy" id="2600177"/>
    <lineage>
        <taxon>Bacteria</taxon>
        <taxon>Deltaproteobacteria</taxon>
        <taxon>Bradymonadales</taxon>
        <taxon>Microvenatoraceae</taxon>
        <taxon>Microvenator</taxon>
    </lineage>
</organism>
<proteinExistence type="predicted"/>
<dbReference type="InterPro" id="IPR014756">
    <property type="entry name" value="Ig_E-set"/>
</dbReference>
<dbReference type="GO" id="GO:0005886">
    <property type="term" value="C:plasma membrane"/>
    <property type="evidence" value="ECO:0007669"/>
    <property type="project" value="TreeGrafter"/>
</dbReference>
<dbReference type="SUPFAM" id="SSF81296">
    <property type="entry name" value="E set domains"/>
    <property type="match status" value="5"/>
</dbReference>
<dbReference type="OrthoDB" id="5475758at2"/>
<dbReference type="PROSITE" id="PS51257">
    <property type="entry name" value="PROKAR_LIPOPROTEIN"/>
    <property type="match status" value="1"/>
</dbReference>
<dbReference type="GO" id="GO:0030334">
    <property type="term" value="P:regulation of cell migration"/>
    <property type="evidence" value="ECO:0007669"/>
    <property type="project" value="TreeGrafter"/>
</dbReference>
<sequence length="1026" mass="108602">MRLRASFLLLLSLTLGCGDCLKASDFVDVIEDPDQFILEPDMPSDMPVVPDQDQGVDPVDDFGDPKDLFNFDFGPDDFGEPQRFELRAVVPSSGPVEGGTSVRIEGSGLEDGAQVFFASQGVEASLSGNELVVRTPPGNGPGPVSVKVVNPNGESQVLVDAFRYVEDLRIDQITPSRVPTNGGTLVEIRGSGFQENAAVSFGSEAALGTIYLSDGLIQAYAPPQGAGLVDLRVTTPEDSAVAVDAVEYFQPLELVEIDPASGSEVGGELVTLKVLGMDASLQVLFDGRGAPVQNINIAQQAVQVLTPPGVGLADITLLTDSDAAVARDAFYYRPDDSPTIAAISPASGPISGGNQAQVLGWGFLGRDIYVDGNPAIYLNRTDAWALIELPAGTSLGQVDVTLLESASVLDTLPNGYTYLADLEISTSTPESGPVEGGTEIVIQGEGLSGVTRVTIGGISAEFQVISDTELRVVSPPGRAGPADIKVSASELEAELVDGFEYTETLEIWGFSPTRGSVAGNTLVNVRGRGFSGQIVVTLGGNPGAQIRRLDRNNLTFRAPPGPVGPANLEVGANGATAQGPYTYTYFNPASQFGGASGGVIDGSVNVTVYSSGGGPLENAFVMLSTRAETPYQGFTDVNGMVTLSGPEVLGAQTVTATAAGYSTVTVQTVDAENITVFLNLLNPPPNPGGGAPPPFATIRGNVTADGKLSVPDDQAIYEMAVVATTQRAVFAGNPSAGPNAIVLGEGAYEIRSRIGDLAVVALCGTFNSNTQEFTPQLAAVERFIFLSDQDIREVDLLCNIPLDESLSFKLVNTEYAPTGPDNNAMEVFWDFGFEGVFRSPTRGRSLSDIVEVQRQPELSGVLEDISFIALGGSYTGLGTPFSRVIQENITPNGQMVILPALLSVPQPVSPQPGTRVQDNMIRFRANQVYPPDFTYLTLRNSLGIPVWEWIIPAGEERAVIPEFPSFSGLPPAERPSPLVQEPLFLSIFAVKLKGGFDYERFTFRDVSQEVWRAYSVNNWSVILPLP</sequence>
<feature type="domain" description="IPT/TIG" evidence="1">
    <location>
        <begin position="337"/>
        <end position="419"/>
    </location>
</feature>
<dbReference type="InterPro" id="IPR031148">
    <property type="entry name" value="Plexin"/>
</dbReference>
<dbReference type="CDD" id="cd00102">
    <property type="entry name" value="IPT"/>
    <property type="match status" value="4"/>
</dbReference>
<name>A0A5B8XU89_9DELT</name>
<dbReference type="InterPro" id="IPR008969">
    <property type="entry name" value="CarboxyPept-like_regulatory"/>
</dbReference>
<feature type="domain" description="IPT/TIG" evidence="1">
    <location>
        <begin position="85"/>
        <end position="165"/>
    </location>
</feature>
<protein>
    <recommendedName>
        <fullName evidence="1">IPT/TIG domain-containing protein</fullName>
    </recommendedName>
</protein>
<evidence type="ECO:0000313" key="2">
    <source>
        <dbReference type="EMBL" id="QED29492.1"/>
    </source>
</evidence>
<feature type="domain" description="IPT/TIG" evidence="1">
    <location>
        <begin position="167"/>
        <end position="249"/>
    </location>
</feature>
<evidence type="ECO:0000313" key="3">
    <source>
        <dbReference type="Proteomes" id="UP000321595"/>
    </source>
</evidence>
<reference evidence="2 3" key="1">
    <citation type="submission" date="2019-08" db="EMBL/GenBank/DDBJ databases">
        <authorList>
            <person name="Liang Q."/>
        </authorList>
    </citation>
    <scope>NUCLEOTIDE SEQUENCE [LARGE SCALE GENOMIC DNA]</scope>
    <source>
        <strain evidence="2 3">V1718</strain>
    </source>
</reference>
<gene>
    <name evidence="2" type="ORF">FRD01_20085</name>
</gene>
<dbReference type="PANTHER" id="PTHR22625">
    <property type="entry name" value="PLEXIN"/>
    <property type="match status" value="1"/>
</dbReference>
<dbReference type="SMART" id="SM00429">
    <property type="entry name" value="IPT"/>
    <property type="match status" value="6"/>
</dbReference>
<dbReference type="InterPro" id="IPR002909">
    <property type="entry name" value="IPT_dom"/>
</dbReference>
<feature type="domain" description="IPT/TIG" evidence="1">
    <location>
        <begin position="504"/>
        <end position="586"/>
    </location>
</feature>
<dbReference type="AlphaFoldDB" id="A0A5B8XU89"/>
<dbReference type="CDD" id="cd00603">
    <property type="entry name" value="IPT_PCSR"/>
    <property type="match status" value="2"/>
</dbReference>
<dbReference type="GO" id="GO:0017154">
    <property type="term" value="F:semaphorin receptor activity"/>
    <property type="evidence" value="ECO:0007669"/>
    <property type="project" value="InterPro"/>
</dbReference>
<feature type="domain" description="IPT/TIG" evidence="1">
    <location>
        <begin position="421"/>
        <end position="502"/>
    </location>
</feature>
<dbReference type="PANTHER" id="PTHR22625:SF70">
    <property type="entry name" value="PLEXIN A, ISOFORM A"/>
    <property type="match status" value="1"/>
</dbReference>
<dbReference type="KEGG" id="bbae:FRD01_20085"/>
<keyword evidence="3" id="KW-1185">Reference proteome</keyword>
<dbReference type="Gene3D" id="2.60.40.10">
    <property type="entry name" value="Immunoglobulins"/>
    <property type="match status" value="6"/>
</dbReference>
<dbReference type="RefSeq" id="WP_146962725.1">
    <property type="nucleotide sequence ID" value="NZ_CP042467.1"/>
</dbReference>
<dbReference type="SUPFAM" id="SSF49464">
    <property type="entry name" value="Carboxypeptidase regulatory domain-like"/>
    <property type="match status" value="1"/>
</dbReference>
<dbReference type="EMBL" id="CP042467">
    <property type="protein sequence ID" value="QED29492.1"/>
    <property type="molecule type" value="Genomic_DNA"/>
</dbReference>
<dbReference type="InterPro" id="IPR013783">
    <property type="entry name" value="Ig-like_fold"/>
</dbReference>
<feature type="domain" description="IPT/TIG" evidence="1">
    <location>
        <begin position="251"/>
        <end position="333"/>
    </location>
</feature>
<evidence type="ECO:0000259" key="1">
    <source>
        <dbReference type="SMART" id="SM00429"/>
    </source>
</evidence>
<dbReference type="GO" id="GO:0002116">
    <property type="term" value="C:semaphorin receptor complex"/>
    <property type="evidence" value="ECO:0007669"/>
    <property type="project" value="TreeGrafter"/>
</dbReference>